<dbReference type="InterPro" id="IPR029057">
    <property type="entry name" value="PRTase-like"/>
</dbReference>
<dbReference type="GO" id="GO:0044205">
    <property type="term" value="P:'de novo' UMP biosynthetic process"/>
    <property type="evidence" value="ECO:0007669"/>
    <property type="project" value="UniProtKB-UniRule"/>
</dbReference>
<dbReference type="InterPro" id="IPR011060">
    <property type="entry name" value="RibuloseP-bd_barrel"/>
</dbReference>
<dbReference type="InterPro" id="IPR004467">
    <property type="entry name" value="Or_phspho_trans_dom"/>
</dbReference>
<dbReference type="EC" id="2.4.2.10" evidence="2 6"/>
<reference evidence="8" key="1">
    <citation type="submission" date="2006-06" db="EMBL/GenBank/DDBJ databases">
        <title>Complete sequence of Trichodesmium erythraeum IMS101.</title>
        <authorList>
            <consortium name="US DOE Joint Genome Institute"/>
            <person name="Copeland A."/>
            <person name="Lucas S."/>
            <person name="Lapidus A."/>
            <person name="Barry K."/>
            <person name="Detter J.C."/>
            <person name="Glavina del Rio T."/>
            <person name="Hammon N."/>
            <person name="Israni S."/>
            <person name="Dalin E."/>
            <person name="Tice H."/>
            <person name="Pitluck S."/>
            <person name="Kiss H."/>
            <person name="Munk A.C."/>
            <person name="Brettin T."/>
            <person name="Bruce D."/>
            <person name="Han C."/>
            <person name="Tapia R."/>
            <person name="Gilna P."/>
            <person name="Schmutz J."/>
            <person name="Larimer F."/>
            <person name="Land M."/>
            <person name="Hauser L."/>
            <person name="Kyrpides N."/>
            <person name="Kim E."/>
            <person name="Richardson P."/>
        </authorList>
    </citation>
    <scope>NUCLEOTIDE SEQUENCE [LARGE SCALE GENOMIC DNA]</scope>
    <source>
        <strain evidence="8">IMS101</strain>
    </source>
</reference>
<evidence type="ECO:0000256" key="2">
    <source>
        <dbReference type="ARBA" id="ARBA00011971"/>
    </source>
</evidence>
<feature type="binding site" description="in other chain" evidence="6">
    <location>
        <position position="397"/>
    </location>
    <ligand>
        <name>5-phospho-alpha-D-ribose 1-diphosphate</name>
        <dbReference type="ChEBI" id="CHEBI:58017"/>
        <note>ligand shared between dimeric partners</note>
    </ligand>
</feature>
<dbReference type="UniPathway" id="UPA00070">
    <property type="reaction ID" value="UER00119"/>
</dbReference>
<dbReference type="NCBIfam" id="NF004034">
    <property type="entry name" value="PRK05500.1"/>
    <property type="match status" value="1"/>
</dbReference>
<dbReference type="Gene3D" id="3.40.50.2020">
    <property type="match status" value="1"/>
</dbReference>
<dbReference type="InterPro" id="IPR000836">
    <property type="entry name" value="PRTase_dom"/>
</dbReference>
<dbReference type="AlphaFoldDB" id="Q119I0"/>
<feature type="binding site" evidence="6">
    <location>
        <position position="396"/>
    </location>
    <ligand>
        <name>5-phospho-alpha-D-ribose 1-diphosphate</name>
        <dbReference type="ChEBI" id="CHEBI:58017"/>
        <note>ligand shared between dimeric partners</note>
    </ligand>
</feature>
<gene>
    <name evidence="6" type="primary">pyrE</name>
    <name evidence="8" type="ordered locus">Tery_0376</name>
</gene>
<comment type="cofactor">
    <cofactor evidence="6">
        <name>Mg(2+)</name>
        <dbReference type="ChEBI" id="CHEBI:18420"/>
    </cofactor>
</comment>
<dbReference type="GO" id="GO:0004588">
    <property type="term" value="F:orotate phosphoribosyltransferase activity"/>
    <property type="evidence" value="ECO:0007669"/>
    <property type="project" value="UniProtKB-UniRule"/>
</dbReference>
<organism evidence="8">
    <name type="scientific">Trichodesmium erythraeum (strain IMS101)</name>
    <dbReference type="NCBI Taxonomy" id="203124"/>
    <lineage>
        <taxon>Bacteria</taxon>
        <taxon>Bacillati</taxon>
        <taxon>Cyanobacteriota</taxon>
        <taxon>Cyanophyceae</taxon>
        <taxon>Oscillatoriophycideae</taxon>
        <taxon>Oscillatoriales</taxon>
        <taxon>Microcoleaceae</taxon>
        <taxon>Trichodesmium</taxon>
    </lineage>
</organism>
<dbReference type="CDD" id="cd04725">
    <property type="entry name" value="OMP_decarboxylase_like"/>
    <property type="match status" value="1"/>
</dbReference>
<evidence type="ECO:0000256" key="4">
    <source>
        <dbReference type="ARBA" id="ARBA00022679"/>
    </source>
</evidence>
<comment type="caution">
    <text evidence="6">Lacks conserved residue(s) required for the propagation of feature annotation.</text>
</comment>
<dbReference type="PANTHER" id="PTHR19278">
    <property type="entry name" value="OROTATE PHOSPHORIBOSYLTRANSFERASE"/>
    <property type="match status" value="1"/>
</dbReference>
<proteinExistence type="inferred from homology"/>
<dbReference type="OrthoDB" id="9802134at2"/>
<keyword evidence="3 6" id="KW-0328">Glycosyltransferase</keyword>
<keyword evidence="5 6" id="KW-0665">Pyrimidine biosynthesis</keyword>
<sequence>MNFFDKLLTSIEKNQSLLYLELDPNPESLPKQAEGKNIPAKYLLLKHPEKDNQELIQDWWEWLHFLITQTEKYVCAYKLSLGYYQSFGIPGLQLLQQTLKTIPSEIPIILDAKHSDLKTSTVFAQSIFADLQVDACTILPYTGFDLVVPFLLYPGKAVFLLCATANASAGVLQQYPNQEQPLYLKLVVEAQRWATPEKLGFEVGIMPDILGKIRQVAPERLILIQGDIAEENDINNPQKLNQLLAAGLNINGEGLLLPIPPKLLGTAEPKTAIKSLISTINEQRLKMVKGSPTCELWLPDICFLQHQPHRDLILQLYNLGCIIFGDHVQASGAIFPYYIDLRKIISIPQIFHKIVTAYAEIIQNLEFDRIAGIPYGSLPTATGLALHLERPMIFPRKEVKAYGTGRLIEGHFQPGEKIVVVDDIMITGNSVMEGAEKLKSVGLKVEDIVVFIDHERGVKDKLQDHGYLGHSVLTLTEIAQTLYESNKINYEQFNILKNHH</sequence>
<protein>
    <recommendedName>
        <fullName evidence="2 6">Orotate phosphoribosyltransferase</fullName>
        <shortName evidence="6">OPRT</shortName>
        <shortName evidence="6">OPRTase</shortName>
        <ecNumber evidence="2 6">2.4.2.10</ecNumber>
    </recommendedName>
</protein>
<dbReference type="HAMAP" id="MF_01208">
    <property type="entry name" value="PyrE"/>
    <property type="match status" value="1"/>
</dbReference>
<dbReference type="STRING" id="203124.Tery_0376"/>
<accession>Q119I0</accession>
<dbReference type="GO" id="GO:0019856">
    <property type="term" value="P:pyrimidine nucleobase biosynthetic process"/>
    <property type="evidence" value="ECO:0007669"/>
    <property type="project" value="TreeGrafter"/>
</dbReference>
<name>Q119I0_TRIEI</name>
<dbReference type="KEGG" id="ter:Tery_0376"/>
<dbReference type="Pfam" id="PF00156">
    <property type="entry name" value="Pribosyltran"/>
    <property type="match status" value="1"/>
</dbReference>
<evidence type="ECO:0000256" key="1">
    <source>
        <dbReference type="ARBA" id="ARBA00004889"/>
    </source>
</evidence>
<feature type="binding site" description="in other chain" evidence="6">
    <location>
        <begin position="422"/>
        <end position="430"/>
    </location>
    <ligand>
        <name>5-phospho-alpha-D-ribose 1-diphosphate</name>
        <dbReference type="ChEBI" id="CHEBI:58017"/>
        <note>ligand shared between dimeric partners</note>
    </ligand>
</feature>
<dbReference type="EMBL" id="CP000393">
    <property type="protein sequence ID" value="ABG49844.1"/>
    <property type="molecule type" value="Genomic_DNA"/>
</dbReference>
<dbReference type="InterPro" id="IPR013785">
    <property type="entry name" value="Aldolase_TIM"/>
</dbReference>
<evidence type="ECO:0000259" key="7">
    <source>
        <dbReference type="Pfam" id="PF00156"/>
    </source>
</evidence>
<comment type="subunit">
    <text evidence="6">Homodimer.</text>
</comment>
<dbReference type="CDD" id="cd06223">
    <property type="entry name" value="PRTases_typeI"/>
    <property type="match status" value="1"/>
</dbReference>
<dbReference type="RefSeq" id="WP_011610240.1">
    <property type="nucleotide sequence ID" value="NC_008312.1"/>
</dbReference>
<evidence type="ECO:0000256" key="3">
    <source>
        <dbReference type="ARBA" id="ARBA00022676"/>
    </source>
</evidence>
<dbReference type="GO" id="GO:0000287">
    <property type="term" value="F:magnesium ion binding"/>
    <property type="evidence" value="ECO:0007669"/>
    <property type="project" value="UniProtKB-UniRule"/>
</dbReference>
<dbReference type="PANTHER" id="PTHR19278:SF9">
    <property type="entry name" value="URIDINE 5'-MONOPHOSPHATE SYNTHASE"/>
    <property type="match status" value="1"/>
</dbReference>
<evidence type="ECO:0000313" key="8">
    <source>
        <dbReference type="EMBL" id="ABG49844.1"/>
    </source>
</evidence>
<comment type="catalytic activity">
    <reaction evidence="6">
        <text>orotidine 5'-phosphate + diphosphate = orotate + 5-phospho-alpha-D-ribose 1-diphosphate</text>
        <dbReference type="Rhea" id="RHEA:10380"/>
        <dbReference type="ChEBI" id="CHEBI:30839"/>
        <dbReference type="ChEBI" id="CHEBI:33019"/>
        <dbReference type="ChEBI" id="CHEBI:57538"/>
        <dbReference type="ChEBI" id="CHEBI:58017"/>
        <dbReference type="EC" id="2.4.2.10"/>
    </reaction>
</comment>
<dbReference type="SUPFAM" id="SSF53271">
    <property type="entry name" value="PRTase-like"/>
    <property type="match status" value="1"/>
</dbReference>
<dbReference type="HOGENOM" id="CLU_027768_0_0_3"/>
<dbReference type="NCBIfam" id="TIGR00336">
    <property type="entry name" value="pyrE"/>
    <property type="match status" value="1"/>
</dbReference>
<keyword evidence="6" id="KW-0460">Magnesium</keyword>
<keyword evidence="4 6" id="KW-0808">Transferase</keyword>
<dbReference type="InterPro" id="IPR023031">
    <property type="entry name" value="OPRT"/>
</dbReference>
<dbReference type="eggNOG" id="COG0461">
    <property type="taxonomic scope" value="Bacteria"/>
</dbReference>
<dbReference type="SUPFAM" id="SSF51366">
    <property type="entry name" value="Ribulose-phoshate binding barrel"/>
    <property type="match status" value="1"/>
</dbReference>
<dbReference type="Gene3D" id="3.20.20.70">
    <property type="entry name" value="Aldolase class I"/>
    <property type="match status" value="1"/>
</dbReference>
<comment type="function">
    <text evidence="6">Catalyzes the transfer of a ribosyl phosphate group from 5-phosphoribose 1-diphosphate to orotate, leading to the formation of orotidine monophosphate (OMP).</text>
</comment>
<dbReference type="eggNOG" id="COG0284">
    <property type="taxonomic scope" value="Bacteria"/>
</dbReference>
<feature type="domain" description="Phosphoribosyltransferase" evidence="7">
    <location>
        <begin position="346"/>
        <end position="461"/>
    </location>
</feature>
<comment type="pathway">
    <text evidence="1 6">Pyrimidine metabolism; UMP biosynthesis via de novo pathway; UMP from orotate: step 1/2.</text>
</comment>
<feature type="binding site" evidence="6">
    <location>
        <position position="400"/>
    </location>
    <ligand>
        <name>5-phospho-alpha-D-ribose 1-diphosphate</name>
        <dbReference type="ChEBI" id="CHEBI:58017"/>
        <note>ligand shared between dimeric partners</note>
    </ligand>
</feature>
<evidence type="ECO:0000256" key="6">
    <source>
        <dbReference type="HAMAP-Rule" id="MF_01208"/>
    </source>
</evidence>
<evidence type="ECO:0000256" key="5">
    <source>
        <dbReference type="ARBA" id="ARBA00022975"/>
    </source>
</evidence>
<comment type="similarity">
    <text evidence="6">Belongs to the purine/pyrimidine phosphoribosyltransferase family. PyrE subfamily.</text>
</comment>